<reference evidence="8 9" key="1">
    <citation type="journal article" date="2024" name="Commun. Biol.">
        <title>Comparative genomic analysis of thermophilic fungi reveals convergent evolutionary adaptations and gene losses.</title>
        <authorList>
            <person name="Steindorff A.S."/>
            <person name="Aguilar-Pontes M.V."/>
            <person name="Robinson A.J."/>
            <person name="Andreopoulos B."/>
            <person name="LaButti K."/>
            <person name="Kuo A."/>
            <person name="Mondo S."/>
            <person name="Riley R."/>
            <person name="Otillar R."/>
            <person name="Haridas S."/>
            <person name="Lipzen A."/>
            <person name="Grimwood J."/>
            <person name="Schmutz J."/>
            <person name="Clum A."/>
            <person name="Reid I.D."/>
            <person name="Moisan M.C."/>
            <person name="Butler G."/>
            <person name="Nguyen T.T.M."/>
            <person name="Dewar K."/>
            <person name="Conant G."/>
            <person name="Drula E."/>
            <person name="Henrissat B."/>
            <person name="Hansel C."/>
            <person name="Singer S."/>
            <person name="Hutchinson M.I."/>
            <person name="de Vries R.P."/>
            <person name="Natvig D.O."/>
            <person name="Powell A.J."/>
            <person name="Tsang A."/>
            <person name="Grigoriev I.V."/>
        </authorList>
    </citation>
    <scope>NUCLEOTIDE SEQUENCE [LARGE SCALE GENOMIC DNA]</scope>
    <source>
        <strain evidence="8 9">CBS 494.80</strain>
    </source>
</reference>
<comment type="caution">
    <text evidence="8">The sequence shown here is derived from an EMBL/GenBank/DDBJ whole genome shotgun (WGS) entry which is preliminary data.</text>
</comment>
<dbReference type="Pfam" id="PF11754">
    <property type="entry name" value="Velvet"/>
    <property type="match status" value="2"/>
</dbReference>
<dbReference type="PROSITE" id="PS51821">
    <property type="entry name" value="VELVET"/>
    <property type="match status" value="1"/>
</dbReference>
<evidence type="ECO:0000256" key="3">
    <source>
        <dbReference type="ARBA" id="ARBA00023015"/>
    </source>
</evidence>
<evidence type="ECO:0000256" key="6">
    <source>
        <dbReference type="SAM" id="MobiDB-lite"/>
    </source>
</evidence>
<feature type="region of interest" description="Disordered" evidence="6">
    <location>
        <begin position="453"/>
        <end position="477"/>
    </location>
</feature>
<evidence type="ECO:0000259" key="7">
    <source>
        <dbReference type="PROSITE" id="PS51821"/>
    </source>
</evidence>
<evidence type="ECO:0000313" key="8">
    <source>
        <dbReference type="EMBL" id="KAL2075368.1"/>
    </source>
</evidence>
<evidence type="ECO:0000256" key="1">
    <source>
        <dbReference type="ARBA" id="ARBA00004123"/>
    </source>
</evidence>
<evidence type="ECO:0000313" key="9">
    <source>
        <dbReference type="Proteomes" id="UP001595075"/>
    </source>
</evidence>
<gene>
    <name evidence="8" type="ORF">VTL71DRAFT_311</name>
</gene>
<dbReference type="PANTHER" id="PTHR33572">
    <property type="entry name" value="SPORE DEVELOPMENT REGULATOR VOSA"/>
    <property type="match status" value="1"/>
</dbReference>
<feature type="compositionally biased region" description="Polar residues" evidence="6">
    <location>
        <begin position="257"/>
        <end position="266"/>
    </location>
</feature>
<keyword evidence="4" id="KW-0804">Transcription</keyword>
<keyword evidence="2" id="KW-0749">Sporulation</keyword>
<dbReference type="EMBL" id="JAZHXI010000001">
    <property type="protein sequence ID" value="KAL2075368.1"/>
    <property type="molecule type" value="Genomic_DNA"/>
</dbReference>
<accession>A0ABR4D158</accession>
<dbReference type="Gene3D" id="2.60.40.3960">
    <property type="entry name" value="Velvet domain"/>
    <property type="match status" value="1"/>
</dbReference>
<feature type="compositionally biased region" description="Polar residues" evidence="6">
    <location>
        <begin position="218"/>
        <end position="241"/>
    </location>
</feature>
<feature type="domain" description="Velvet" evidence="7">
    <location>
        <begin position="20"/>
        <end position="193"/>
    </location>
</feature>
<feature type="region of interest" description="Disordered" evidence="6">
    <location>
        <begin position="425"/>
        <end position="444"/>
    </location>
</feature>
<comment type="subcellular location">
    <subcellularLocation>
        <location evidence="1">Nucleus</location>
    </subcellularLocation>
</comment>
<feature type="compositionally biased region" description="Polar residues" evidence="6">
    <location>
        <begin position="337"/>
        <end position="346"/>
    </location>
</feature>
<sequence>MAGRPSTHQFADAKSSQVHGLSSHHCELIVRQGPDVGRVAVGKEKDRKPVDPPPIIQLKVSEQIDKHQNFLQSPYFFMTVSLLPETESSRLPAAAGPTGTSLAGTLVSSLHRLKDSDNGDGAFFIFGDLSVKHEGRFRLQFTLYEMRKEECAFISLAASNPFPVVSAKSFMGMAESTWLTRSFSDQGVRLRIRKEPRTLLRKRGPAHDDYQPRHYTKVNRQSSLGGDRQSMVSSDPQQIQRTGHDYSETTPPWPNRQFAQSSASSFPNPPGSSFDEPQPAKRPRTGSEQGHISTTFGQVQSSPLDTNPLPSRSYSEGYTQYGPSMGSSQLPPYGNYYPQSPQSANPARQHYLPGRTGIADTASPYDSSNSRSPHDTQFPSQSQAVRYNSMNPASFNTPQFPISAQASQHANHAMALAPNPPVYSAPGNYDMPPPSARYPEAPTSGLARRQDFQTYSASGPNPNMSAGNYGAGVYSSG</sequence>
<keyword evidence="9" id="KW-1185">Reference proteome</keyword>
<feature type="region of interest" description="Disordered" evidence="6">
    <location>
        <begin position="194"/>
        <end position="379"/>
    </location>
</feature>
<evidence type="ECO:0000256" key="5">
    <source>
        <dbReference type="ARBA" id="ARBA00023242"/>
    </source>
</evidence>
<dbReference type="InterPro" id="IPR037525">
    <property type="entry name" value="Velvet_dom"/>
</dbReference>
<keyword evidence="5" id="KW-0539">Nucleus</keyword>
<dbReference type="InterPro" id="IPR038491">
    <property type="entry name" value="Velvet_dom_sf"/>
</dbReference>
<organism evidence="8 9">
    <name type="scientific">Oculimacula yallundae</name>
    <dbReference type="NCBI Taxonomy" id="86028"/>
    <lineage>
        <taxon>Eukaryota</taxon>
        <taxon>Fungi</taxon>
        <taxon>Dikarya</taxon>
        <taxon>Ascomycota</taxon>
        <taxon>Pezizomycotina</taxon>
        <taxon>Leotiomycetes</taxon>
        <taxon>Helotiales</taxon>
        <taxon>Ploettnerulaceae</taxon>
        <taxon>Oculimacula</taxon>
    </lineage>
</organism>
<evidence type="ECO:0000256" key="4">
    <source>
        <dbReference type="ARBA" id="ARBA00023163"/>
    </source>
</evidence>
<protein>
    <recommendedName>
        <fullName evidence="7">Velvet domain-containing protein</fullName>
    </recommendedName>
</protein>
<feature type="compositionally biased region" description="Polar residues" evidence="6">
    <location>
        <begin position="364"/>
        <end position="379"/>
    </location>
</feature>
<feature type="compositionally biased region" description="Polar residues" evidence="6">
    <location>
        <begin position="286"/>
        <end position="330"/>
    </location>
</feature>
<feature type="compositionally biased region" description="Polar residues" evidence="6">
    <location>
        <begin position="453"/>
        <end position="466"/>
    </location>
</feature>
<proteinExistence type="predicted"/>
<dbReference type="InterPro" id="IPR021740">
    <property type="entry name" value="Velvet"/>
</dbReference>
<evidence type="ECO:0000256" key="2">
    <source>
        <dbReference type="ARBA" id="ARBA00022969"/>
    </source>
</evidence>
<dbReference type="Proteomes" id="UP001595075">
    <property type="component" value="Unassembled WGS sequence"/>
</dbReference>
<keyword evidence="3" id="KW-0805">Transcription regulation</keyword>
<name>A0ABR4D158_9HELO</name>
<dbReference type="PANTHER" id="PTHR33572:SF18">
    <property type="entry name" value="SPORE DEVELOPMENT REGULATOR VOSA"/>
    <property type="match status" value="1"/>
</dbReference>